<dbReference type="EMBL" id="WUAV01000001">
    <property type="protein sequence ID" value="KAF1768339.1"/>
    <property type="molecule type" value="Genomic_DNA"/>
</dbReference>
<dbReference type="GO" id="GO:0046872">
    <property type="term" value="F:metal ion binding"/>
    <property type="evidence" value="ECO:0007669"/>
    <property type="project" value="UniProtKB-KW"/>
</dbReference>
<dbReference type="Gene3D" id="3.30.540.10">
    <property type="entry name" value="Fructose-1,6-Bisphosphatase, subunit A, domain 1"/>
    <property type="match status" value="1"/>
</dbReference>
<keyword evidence="9 11" id="KW-0460">Magnesium</keyword>
<feature type="binding site" evidence="11">
    <location>
        <position position="99"/>
    </location>
    <ligand>
        <name>Mg(2+)</name>
        <dbReference type="ChEBI" id="CHEBI:18420"/>
        <label>1</label>
        <note>catalytic</note>
    </ligand>
</feature>
<evidence type="ECO:0000256" key="1">
    <source>
        <dbReference type="ARBA" id="ARBA00001033"/>
    </source>
</evidence>
<feature type="binding site" evidence="11">
    <location>
        <position position="98"/>
    </location>
    <ligand>
        <name>Mg(2+)</name>
        <dbReference type="ChEBI" id="CHEBI:18420"/>
        <label>1</label>
        <note>catalytic</note>
    </ligand>
</feature>
<dbReference type="Proteomes" id="UP000483820">
    <property type="component" value="Chromosome I"/>
</dbReference>
<dbReference type="AlphaFoldDB" id="A0A6A5HLC6"/>
<gene>
    <name evidence="13" type="ORF">GCK72_000151</name>
</gene>
<evidence type="ECO:0000256" key="9">
    <source>
        <dbReference type="ARBA" id="ARBA00022842"/>
    </source>
</evidence>
<feature type="binding site" evidence="11">
    <location>
        <position position="96"/>
    </location>
    <ligand>
        <name>Mg(2+)</name>
        <dbReference type="ChEBI" id="CHEBI:18420"/>
        <label>1</label>
        <note>catalytic</note>
    </ligand>
</feature>
<dbReference type="PROSITE" id="PS00630">
    <property type="entry name" value="IMP_2"/>
    <property type="match status" value="1"/>
</dbReference>
<dbReference type="GO" id="GO:0046854">
    <property type="term" value="P:phosphatidylinositol phosphate biosynthetic process"/>
    <property type="evidence" value="ECO:0007669"/>
    <property type="project" value="InterPro"/>
</dbReference>
<comment type="catalytic activity">
    <reaction evidence="10">
        <text>alpha-D-galactose 1-phosphate + H2O = D-galactose + phosphate</text>
        <dbReference type="Rhea" id="RHEA:29315"/>
        <dbReference type="ChEBI" id="CHEBI:4139"/>
        <dbReference type="ChEBI" id="CHEBI:15377"/>
        <dbReference type="ChEBI" id="CHEBI:43474"/>
        <dbReference type="ChEBI" id="CHEBI:58336"/>
        <dbReference type="EC" id="3.1.3.94"/>
    </reaction>
</comment>
<keyword evidence="6" id="KW-0963">Cytoplasm</keyword>
<reference evidence="13 14" key="1">
    <citation type="submission" date="2019-12" db="EMBL/GenBank/DDBJ databases">
        <title>Chromosome-level assembly of the Caenorhabditis remanei genome.</title>
        <authorList>
            <person name="Teterina A.A."/>
            <person name="Willis J.H."/>
            <person name="Phillips P.C."/>
        </authorList>
    </citation>
    <scope>NUCLEOTIDE SEQUENCE [LARGE SCALE GENOMIC DNA]</scope>
    <source>
        <strain evidence="13 14">PX506</strain>
        <tissue evidence="13">Whole organism</tissue>
    </source>
</reference>
<dbReference type="PRINTS" id="PR00377">
    <property type="entry name" value="IMPHPHTASES"/>
</dbReference>
<dbReference type="InterPro" id="IPR000760">
    <property type="entry name" value="Inositol_monophosphatase-like"/>
</dbReference>
<evidence type="ECO:0000256" key="12">
    <source>
        <dbReference type="RuleBase" id="RU364068"/>
    </source>
</evidence>
<dbReference type="FunFam" id="3.40.190.80:FF:000002">
    <property type="entry name" value="Inositol-1-monophosphatase"/>
    <property type="match status" value="1"/>
</dbReference>
<evidence type="ECO:0000256" key="3">
    <source>
        <dbReference type="ARBA" id="ARBA00004496"/>
    </source>
</evidence>
<keyword evidence="7 11" id="KW-0479">Metal-binding</keyword>
<comment type="subcellular location">
    <subcellularLocation>
        <location evidence="3">Cytoplasm</location>
    </subcellularLocation>
</comment>
<keyword evidence="8 12" id="KW-0378">Hydrolase</keyword>
<dbReference type="PANTHER" id="PTHR20854:SF4">
    <property type="entry name" value="INOSITOL-1-MONOPHOSPHATASE-RELATED"/>
    <property type="match status" value="1"/>
</dbReference>
<dbReference type="PANTHER" id="PTHR20854">
    <property type="entry name" value="INOSITOL MONOPHOSPHATASE"/>
    <property type="match status" value="1"/>
</dbReference>
<dbReference type="InterPro" id="IPR020583">
    <property type="entry name" value="Inositol_monoP_metal-BS"/>
</dbReference>
<evidence type="ECO:0000256" key="4">
    <source>
        <dbReference type="ARBA" id="ARBA00005152"/>
    </source>
</evidence>
<comment type="catalytic activity">
    <reaction evidence="1 12">
        <text>a myo-inositol phosphate + H2O = myo-inositol + phosphate</text>
        <dbReference type="Rhea" id="RHEA:24056"/>
        <dbReference type="ChEBI" id="CHEBI:15377"/>
        <dbReference type="ChEBI" id="CHEBI:17268"/>
        <dbReference type="ChEBI" id="CHEBI:43474"/>
        <dbReference type="ChEBI" id="CHEBI:84139"/>
        <dbReference type="EC" id="3.1.3.25"/>
    </reaction>
</comment>
<dbReference type="GO" id="GO:0006021">
    <property type="term" value="P:inositol biosynthetic process"/>
    <property type="evidence" value="ECO:0007669"/>
    <property type="project" value="UniProtKB-UniPathway"/>
</dbReference>
<evidence type="ECO:0000256" key="7">
    <source>
        <dbReference type="ARBA" id="ARBA00022723"/>
    </source>
</evidence>
<sequence>MVFEPVHEEEQVFVDFAIELVKKAGTLVRTAFDSAESKVETKLSNTDLVTETDQAVEKLLIQGLSDRFKGHRFIGEESVAGGAKIEWTDAPTWIIDPIDGTTNFVHRIPMIAICVGLAIGKKLRAGIVYNPITNELYLGQVGKGAFKNGFPIRASKNQLLSKAVLCQSLGLHNRVQFGDRWLDIAQETCEIKCWPVCEAIAESVLILQLGSIRSPIMQKSFVDSYRAVMFDKQCHGHRSFGSAAINMVMVAQGSCDGYVEYGIHAWDVAAPAVIVLEAGGVVTDPTGAPFDVMSRKVLCAGTPELGKDLSNCLTHVDFEPEA</sequence>
<dbReference type="Gene3D" id="3.40.190.80">
    <property type="match status" value="1"/>
</dbReference>
<dbReference type="RefSeq" id="XP_053590945.1">
    <property type="nucleotide sequence ID" value="XM_053722300.1"/>
</dbReference>
<organism evidence="13 14">
    <name type="scientific">Caenorhabditis remanei</name>
    <name type="common">Caenorhabditis vulgaris</name>
    <dbReference type="NCBI Taxonomy" id="31234"/>
    <lineage>
        <taxon>Eukaryota</taxon>
        <taxon>Metazoa</taxon>
        <taxon>Ecdysozoa</taxon>
        <taxon>Nematoda</taxon>
        <taxon>Chromadorea</taxon>
        <taxon>Rhabditida</taxon>
        <taxon>Rhabditina</taxon>
        <taxon>Rhabditomorpha</taxon>
        <taxon>Rhabditoidea</taxon>
        <taxon>Rhabditidae</taxon>
        <taxon>Peloderinae</taxon>
        <taxon>Caenorhabditis</taxon>
    </lineage>
</organism>
<evidence type="ECO:0000256" key="10">
    <source>
        <dbReference type="ARBA" id="ARBA00035990"/>
    </source>
</evidence>
<dbReference type="PROSITE" id="PS00629">
    <property type="entry name" value="IMP_1"/>
    <property type="match status" value="1"/>
</dbReference>
<name>A0A6A5HLC6_CAERE</name>
<dbReference type="Pfam" id="PF00459">
    <property type="entry name" value="Inositol_P"/>
    <property type="match status" value="1"/>
</dbReference>
<dbReference type="CTD" id="9822685"/>
<feature type="binding site" evidence="11">
    <location>
        <position position="267"/>
    </location>
    <ligand>
        <name>Mg(2+)</name>
        <dbReference type="ChEBI" id="CHEBI:18420"/>
        <label>1</label>
        <note>catalytic</note>
    </ligand>
</feature>
<evidence type="ECO:0000256" key="11">
    <source>
        <dbReference type="PIRSR" id="PIRSR600760-2"/>
    </source>
</evidence>
<dbReference type="InterPro" id="IPR020550">
    <property type="entry name" value="Inositol_monophosphatase_CS"/>
</dbReference>
<protein>
    <recommendedName>
        <fullName evidence="12">Inositol-1-monophosphatase</fullName>
        <ecNumber evidence="12">3.1.3.25</ecNumber>
    </recommendedName>
</protein>
<evidence type="ECO:0000256" key="2">
    <source>
        <dbReference type="ARBA" id="ARBA00001946"/>
    </source>
</evidence>
<dbReference type="SUPFAM" id="SSF56655">
    <property type="entry name" value="Carbohydrate phosphatase"/>
    <property type="match status" value="1"/>
</dbReference>
<comment type="cofactor">
    <cofactor evidence="2 11 12">
        <name>Mg(2+)</name>
        <dbReference type="ChEBI" id="CHEBI:18420"/>
    </cofactor>
</comment>
<proteinExistence type="inferred from homology"/>
<comment type="similarity">
    <text evidence="5 12">Belongs to the inositol monophosphatase superfamily.</text>
</comment>
<dbReference type="UniPathway" id="UPA00823">
    <property type="reaction ID" value="UER00788"/>
</dbReference>
<evidence type="ECO:0000256" key="5">
    <source>
        <dbReference type="ARBA" id="ARBA00009759"/>
    </source>
</evidence>
<dbReference type="GO" id="GO:0005737">
    <property type="term" value="C:cytoplasm"/>
    <property type="evidence" value="ECO:0007669"/>
    <property type="project" value="UniProtKB-SubCell"/>
</dbReference>
<comment type="pathway">
    <text evidence="4 12">Polyol metabolism; myo-inositol biosynthesis; myo-inositol from D-glucose 6-phosphate: step 2/2.</text>
</comment>
<dbReference type="InterPro" id="IPR033942">
    <property type="entry name" value="IMPase"/>
</dbReference>
<evidence type="ECO:0000256" key="6">
    <source>
        <dbReference type="ARBA" id="ARBA00022490"/>
    </source>
</evidence>
<dbReference type="GeneID" id="9822685"/>
<feature type="binding site" evidence="11">
    <location>
        <position position="76"/>
    </location>
    <ligand>
        <name>Mg(2+)</name>
        <dbReference type="ChEBI" id="CHEBI:18420"/>
        <label>1</label>
        <note>catalytic</note>
    </ligand>
</feature>
<dbReference type="EC" id="3.1.3.25" evidence="12"/>
<dbReference type="GO" id="GO:0008934">
    <property type="term" value="F:inositol monophosphate 1-phosphatase activity"/>
    <property type="evidence" value="ECO:0007669"/>
    <property type="project" value="InterPro"/>
</dbReference>
<accession>A0A6A5HLC6</accession>
<dbReference type="KEGG" id="crq:GCK72_000151"/>
<evidence type="ECO:0000313" key="13">
    <source>
        <dbReference type="EMBL" id="KAF1768339.1"/>
    </source>
</evidence>
<comment type="caution">
    <text evidence="13">The sequence shown here is derived from an EMBL/GenBank/DDBJ whole genome shotgun (WGS) entry which is preliminary data.</text>
</comment>
<dbReference type="FunFam" id="3.30.540.10:FF:000013">
    <property type="entry name" value="Inositol-1-monophosphatase"/>
    <property type="match status" value="1"/>
</dbReference>
<dbReference type="CDD" id="cd01639">
    <property type="entry name" value="IMPase"/>
    <property type="match status" value="1"/>
</dbReference>
<evidence type="ECO:0000256" key="8">
    <source>
        <dbReference type="ARBA" id="ARBA00022801"/>
    </source>
</evidence>
<evidence type="ECO:0000313" key="14">
    <source>
        <dbReference type="Proteomes" id="UP000483820"/>
    </source>
</evidence>
<dbReference type="GO" id="GO:0007165">
    <property type="term" value="P:signal transduction"/>
    <property type="evidence" value="ECO:0007669"/>
    <property type="project" value="TreeGrafter"/>
</dbReference>